<dbReference type="InterPro" id="IPR046945">
    <property type="entry name" value="RHMD-like"/>
</dbReference>
<dbReference type="InterPro" id="IPR013341">
    <property type="entry name" value="Mandelate_racemase_N_dom"/>
</dbReference>
<evidence type="ECO:0000259" key="5">
    <source>
        <dbReference type="SMART" id="SM00922"/>
    </source>
</evidence>
<dbReference type="GO" id="GO:0000287">
    <property type="term" value="F:magnesium ion binding"/>
    <property type="evidence" value="ECO:0007669"/>
    <property type="project" value="TreeGrafter"/>
</dbReference>
<dbReference type="InterPro" id="IPR036849">
    <property type="entry name" value="Enolase-like_C_sf"/>
</dbReference>
<feature type="domain" description="Mandelate racemase/muconate lactonizing enzyme C-terminal" evidence="5">
    <location>
        <begin position="137"/>
        <end position="237"/>
    </location>
</feature>
<reference evidence="6 7" key="1">
    <citation type="submission" date="2019-07" db="EMBL/GenBank/DDBJ databases">
        <title>R&amp;d 2014.</title>
        <authorList>
            <person name="Klenk H.-P."/>
        </authorList>
    </citation>
    <scope>NUCLEOTIDE SEQUENCE [LARGE SCALE GENOMIC DNA]</scope>
    <source>
        <strain evidence="6 7">DSM 43868</strain>
    </source>
</reference>
<dbReference type="Proteomes" id="UP000319825">
    <property type="component" value="Unassembled WGS sequence"/>
</dbReference>
<dbReference type="PANTHER" id="PTHR13794:SF58">
    <property type="entry name" value="MITOCHONDRIAL ENOLASE SUPERFAMILY MEMBER 1"/>
    <property type="match status" value="1"/>
</dbReference>
<dbReference type="InterPro" id="IPR029065">
    <property type="entry name" value="Enolase_C-like"/>
</dbReference>
<dbReference type="SUPFAM" id="SSF51604">
    <property type="entry name" value="Enolase C-terminal domain-like"/>
    <property type="match status" value="1"/>
</dbReference>
<evidence type="ECO:0000313" key="7">
    <source>
        <dbReference type="Proteomes" id="UP000319825"/>
    </source>
</evidence>
<keyword evidence="2" id="KW-0479">Metal-binding</keyword>
<gene>
    <name evidence="6" type="ORF">JD77_05171</name>
</gene>
<dbReference type="SFLD" id="SFLDS00001">
    <property type="entry name" value="Enolase"/>
    <property type="match status" value="1"/>
</dbReference>
<dbReference type="Pfam" id="PF02746">
    <property type="entry name" value="MR_MLE_N"/>
    <property type="match status" value="1"/>
</dbReference>
<dbReference type="SMART" id="SM00922">
    <property type="entry name" value="MR_MLE"/>
    <property type="match status" value="1"/>
</dbReference>
<keyword evidence="3" id="KW-0460">Magnesium</keyword>
<dbReference type="Gene3D" id="3.20.20.120">
    <property type="entry name" value="Enolase-like C-terminal domain"/>
    <property type="match status" value="1"/>
</dbReference>
<accession>A0A562IGT2</accession>
<dbReference type="InterPro" id="IPR013342">
    <property type="entry name" value="Mandelate_racemase_C"/>
</dbReference>
<evidence type="ECO:0000256" key="4">
    <source>
        <dbReference type="SAM" id="MobiDB-lite"/>
    </source>
</evidence>
<dbReference type="AlphaFoldDB" id="A0A562IGT2"/>
<evidence type="ECO:0000256" key="3">
    <source>
        <dbReference type="ARBA" id="ARBA00022842"/>
    </source>
</evidence>
<organism evidence="6 7">
    <name type="scientific">Micromonospora olivasterospora</name>
    <dbReference type="NCBI Taxonomy" id="1880"/>
    <lineage>
        <taxon>Bacteria</taxon>
        <taxon>Bacillati</taxon>
        <taxon>Actinomycetota</taxon>
        <taxon>Actinomycetes</taxon>
        <taxon>Micromonosporales</taxon>
        <taxon>Micromonosporaceae</taxon>
        <taxon>Micromonospora</taxon>
    </lineage>
</organism>
<protein>
    <submittedName>
        <fullName evidence="6">L-alanine-DL-glutamate epimerase-like enolase superfamily enzyme</fullName>
    </submittedName>
</protein>
<feature type="compositionally biased region" description="Low complexity" evidence="4">
    <location>
        <begin position="383"/>
        <end position="409"/>
    </location>
</feature>
<dbReference type="GO" id="GO:0016052">
    <property type="term" value="P:carbohydrate catabolic process"/>
    <property type="evidence" value="ECO:0007669"/>
    <property type="project" value="TreeGrafter"/>
</dbReference>
<dbReference type="InterPro" id="IPR029017">
    <property type="entry name" value="Enolase-like_N"/>
</dbReference>
<dbReference type="SUPFAM" id="SSF54826">
    <property type="entry name" value="Enolase N-terminal domain-like"/>
    <property type="match status" value="1"/>
</dbReference>
<evidence type="ECO:0000313" key="6">
    <source>
        <dbReference type="EMBL" id="TWH70150.1"/>
    </source>
</evidence>
<dbReference type="EMBL" id="VLKE01000001">
    <property type="protein sequence ID" value="TWH70150.1"/>
    <property type="molecule type" value="Genomic_DNA"/>
</dbReference>
<comment type="cofactor">
    <cofactor evidence="1">
        <name>Mg(2+)</name>
        <dbReference type="ChEBI" id="CHEBI:18420"/>
    </cofactor>
</comment>
<evidence type="ECO:0000256" key="2">
    <source>
        <dbReference type="ARBA" id="ARBA00022723"/>
    </source>
</evidence>
<dbReference type="GO" id="GO:0016836">
    <property type="term" value="F:hydro-lyase activity"/>
    <property type="evidence" value="ECO:0007669"/>
    <property type="project" value="TreeGrafter"/>
</dbReference>
<keyword evidence="7" id="KW-1185">Reference proteome</keyword>
<proteinExistence type="predicted"/>
<dbReference type="PANTHER" id="PTHR13794">
    <property type="entry name" value="ENOLASE SUPERFAMILY, MANDELATE RACEMASE"/>
    <property type="match status" value="1"/>
</dbReference>
<dbReference type="SFLD" id="SFLDG00179">
    <property type="entry name" value="mandelate_racemase"/>
    <property type="match status" value="1"/>
</dbReference>
<sequence>MRLSATAYRVPTDAPEGDGTLAWTDTTMVLVRADADGHTGIGWTYGPAAVVPVVADLLAPVVTDLDPDDVPAAWSSMRRRLRNAGRPGIAGLALSAADCAVWDLKARRHALPLARLLGTARRRVPVYGSGGFTTYDAERQHRQLSAWVHEQGIPRIKIKIGGSCGTEVPRDLARMSAARRTIGGAAELYVDANGAYQRKQAIRVARAAADLDVRWYEEPVSSDDLAGLGLVRDQVLPDVAAGEYGFDLAYFHRMAPYVDCLQIDVTRCGGITEFLRAAAVAAAAGLEVSAHCAPHQHLAVAAATPNLRHLEWFHDHVRIESMLFEGAGPATGAPRPCRWTGRATGWSCARPRPRRTGCGEPGAGSATLSPSAGTARPARRSTRSPASARARTPGAGCPAVAAAARRTPR</sequence>
<feature type="region of interest" description="Disordered" evidence="4">
    <location>
        <begin position="348"/>
        <end position="409"/>
    </location>
</feature>
<evidence type="ECO:0000256" key="1">
    <source>
        <dbReference type="ARBA" id="ARBA00001946"/>
    </source>
</evidence>
<comment type="caution">
    <text evidence="6">The sequence shown here is derived from an EMBL/GenBank/DDBJ whole genome shotgun (WGS) entry which is preliminary data.</text>
</comment>
<dbReference type="Gene3D" id="3.30.390.10">
    <property type="entry name" value="Enolase-like, N-terminal domain"/>
    <property type="match status" value="1"/>
</dbReference>
<name>A0A562IGT2_MICOL</name>
<dbReference type="Pfam" id="PF13378">
    <property type="entry name" value="MR_MLE_C"/>
    <property type="match status" value="1"/>
</dbReference>